<dbReference type="AlphaFoldDB" id="A0A834TA00"/>
<comment type="caution">
    <text evidence="1">The sequence shown here is derived from an EMBL/GenBank/DDBJ whole genome shotgun (WGS) entry which is preliminary data.</text>
</comment>
<gene>
    <name evidence="1" type="ORF">G2W53_023733</name>
</gene>
<name>A0A834TA00_9FABA</name>
<evidence type="ECO:0000313" key="1">
    <source>
        <dbReference type="EMBL" id="KAF7818278.1"/>
    </source>
</evidence>
<organism evidence="1 2">
    <name type="scientific">Senna tora</name>
    <dbReference type="NCBI Taxonomy" id="362788"/>
    <lineage>
        <taxon>Eukaryota</taxon>
        <taxon>Viridiplantae</taxon>
        <taxon>Streptophyta</taxon>
        <taxon>Embryophyta</taxon>
        <taxon>Tracheophyta</taxon>
        <taxon>Spermatophyta</taxon>
        <taxon>Magnoliopsida</taxon>
        <taxon>eudicotyledons</taxon>
        <taxon>Gunneridae</taxon>
        <taxon>Pentapetalae</taxon>
        <taxon>rosids</taxon>
        <taxon>fabids</taxon>
        <taxon>Fabales</taxon>
        <taxon>Fabaceae</taxon>
        <taxon>Caesalpinioideae</taxon>
        <taxon>Cassia clade</taxon>
        <taxon>Senna</taxon>
    </lineage>
</organism>
<evidence type="ECO:0000313" key="2">
    <source>
        <dbReference type="Proteomes" id="UP000634136"/>
    </source>
</evidence>
<sequence>MLTLEPFTHPLTRIHVRLLGMCFKTSQIRSPQANNWSSQVLWHIVTALATSTTAATMSPQAYRVIDNLGWDHRRHNLRRFASQADKQREP</sequence>
<proteinExistence type="predicted"/>
<dbReference type="Proteomes" id="UP000634136">
    <property type="component" value="Unassembled WGS sequence"/>
</dbReference>
<keyword evidence="2" id="KW-1185">Reference proteome</keyword>
<dbReference type="OrthoDB" id="1686935at2759"/>
<accession>A0A834TA00</accession>
<protein>
    <submittedName>
        <fullName evidence="1">Senescence-associated protein</fullName>
    </submittedName>
</protein>
<dbReference type="EMBL" id="JAAIUW010000008">
    <property type="protein sequence ID" value="KAF7818278.1"/>
    <property type="molecule type" value="Genomic_DNA"/>
</dbReference>
<reference evidence="1" key="1">
    <citation type="submission" date="2020-09" db="EMBL/GenBank/DDBJ databases">
        <title>Genome-Enabled Discovery of Anthraquinone Biosynthesis in Senna tora.</title>
        <authorList>
            <person name="Kang S.-H."/>
            <person name="Pandey R.P."/>
            <person name="Lee C.-M."/>
            <person name="Sim J.-S."/>
            <person name="Jeong J.-T."/>
            <person name="Choi B.-S."/>
            <person name="Jung M."/>
            <person name="Ginzburg D."/>
            <person name="Zhao K."/>
            <person name="Won S.Y."/>
            <person name="Oh T.-J."/>
            <person name="Yu Y."/>
            <person name="Kim N.-H."/>
            <person name="Lee O.R."/>
            <person name="Lee T.-H."/>
            <person name="Bashyal P."/>
            <person name="Kim T.-S."/>
            <person name="Lee W.-H."/>
            <person name="Kawkins C."/>
            <person name="Kim C.-K."/>
            <person name="Kim J.S."/>
            <person name="Ahn B.O."/>
            <person name="Rhee S.Y."/>
            <person name="Sohng J.K."/>
        </authorList>
    </citation>
    <scope>NUCLEOTIDE SEQUENCE</scope>
    <source>
        <tissue evidence="1">Leaf</tissue>
    </source>
</reference>